<evidence type="ECO:0000256" key="2">
    <source>
        <dbReference type="ARBA" id="ARBA00011738"/>
    </source>
</evidence>
<dbReference type="Proteomes" id="UP000016761">
    <property type="component" value="Unassembled WGS sequence"/>
</dbReference>
<gene>
    <name evidence="8" type="primary">tadA</name>
    <name evidence="10" type="ORF">M917_2382</name>
</gene>
<comment type="similarity">
    <text evidence="1">Belongs to the cytidine and deoxycytidylate deaminase family. ADAT2 subfamily.</text>
</comment>
<keyword evidence="11" id="KW-1185">Reference proteome</keyword>
<proteinExistence type="inferred from homology"/>
<feature type="binding site" evidence="8">
    <location>
        <position position="127"/>
    </location>
    <ligand>
        <name>Zn(2+)</name>
        <dbReference type="ChEBI" id="CHEBI:29105"/>
        <note>catalytic</note>
    </ligand>
</feature>
<evidence type="ECO:0000256" key="5">
    <source>
        <dbReference type="ARBA" id="ARBA00022801"/>
    </source>
</evidence>
<dbReference type="InterPro" id="IPR002125">
    <property type="entry name" value="CMP_dCMP_dom"/>
</dbReference>
<dbReference type="Gene3D" id="3.40.140.10">
    <property type="entry name" value="Cytidine Deaminase, domain 2"/>
    <property type="match status" value="1"/>
</dbReference>
<dbReference type="InterPro" id="IPR016193">
    <property type="entry name" value="Cytidine_deaminase-like"/>
</dbReference>
<dbReference type="GO" id="GO:0002100">
    <property type="term" value="P:tRNA wobble adenosine to inosine editing"/>
    <property type="evidence" value="ECO:0007669"/>
    <property type="project" value="UniProtKB-UniRule"/>
</dbReference>
<sequence length="197" mass="21966">MLINPMTNLPPYQFMNGQLIKGPFMNGLPISEAFATCTFWSVQDVKWMQKALQLAKQGAKAGEVPVGAVLVHHQQIIGQGFNEPIGRHDATAHAEIVALRDACARLKNYRLPLQTTLYVTLEPCTMCIGALIHARVDRLIYAASEPRAGMVGSQMNLSVQPFYNHNIHVHRGLCSDHSSQMLKAFFRERRKAAKNIT</sequence>
<comment type="subunit">
    <text evidence="2 8">Homodimer.</text>
</comment>
<comment type="caution">
    <text evidence="10">The sequence shown here is derived from an EMBL/GenBank/DDBJ whole genome shotgun (WGS) entry which is preliminary data.</text>
</comment>
<dbReference type="InterPro" id="IPR016192">
    <property type="entry name" value="APOBEC/CMP_deaminase_Zn-bd"/>
</dbReference>
<dbReference type="GO" id="GO:0052717">
    <property type="term" value="F:tRNA-specific adenosine-34 deaminase activity"/>
    <property type="evidence" value="ECO:0007669"/>
    <property type="project" value="UniProtKB-UniRule"/>
</dbReference>
<feature type="domain" description="CMP/dCMP-type deaminase" evidence="9">
    <location>
        <begin position="42"/>
        <end position="153"/>
    </location>
</feature>
<dbReference type="InterPro" id="IPR058535">
    <property type="entry name" value="MafB19-deam"/>
</dbReference>
<dbReference type="HAMAP" id="MF_00972">
    <property type="entry name" value="tRNA_aden_deaminase"/>
    <property type="match status" value="1"/>
</dbReference>
<keyword evidence="4 8" id="KW-0479">Metal-binding</keyword>
<comment type="function">
    <text evidence="8">Catalyzes the deamination of adenosine to inosine at the wobble position 34 of tRNA(Arg2).</text>
</comment>
<dbReference type="AlphaFoldDB" id="U4T4E2"/>
<reference evidence="10 11" key="1">
    <citation type="journal article" date="2013" name="Genome Announc.">
        <title>Draft Genome Sequence of Psychrobacter aquaticus Strain CMS 56T, Isolated from a Cyanobacterial Mat Sample Collected from Water Bodies in the McMurdo Dry Valley Region of Antarctica.</title>
        <authorList>
            <person name="Reddy G.S."/>
            <person name="Ara S."/>
            <person name="Singh A."/>
            <person name="Kumar Pinnaka A."/>
            <person name="Shivaji S."/>
        </authorList>
    </citation>
    <scope>NUCLEOTIDE SEQUENCE [LARGE SCALE GENOMIC DNA]</scope>
    <source>
        <strain evidence="10 11">CMS 56</strain>
    </source>
</reference>
<dbReference type="InterPro" id="IPR028883">
    <property type="entry name" value="tRNA_aden_deaminase"/>
</dbReference>
<comment type="catalytic activity">
    <reaction evidence="7 8">
        <text>adenosine(34) in tRNA + H2O + H(+) = inosine(34) in tRNA + NH4(+)</text>
        <dbReference type="Rhea" id="RHEA:43168"/>
        <dbReference type="Rhea" id="RHEA-COMP:10373"/>
        <dbReference type="Rhea" id="RHEA-COMP:10374"/>
        <dbReference type="ChEBI" id="CHEBI:15377"/>
        <dbReference type="ChEBI" id="CHEBI:15378"/>
        <dbReference type="ChEBI" id="CHEBI:28938"/>
        <dbReference type="ChEBI" id="CHEBI:74411"/>
        <dbReference type="ChEBI" id="CHEBI:82852"/>
        <dbReference type="EC" id="3.5.4.33"/>
    </reaction>
</comment>
<dbReference type="PROSITE" id="PS51747">
    <property type="entry name" value="CYT_DCMP_DEAMINASES_2"/>
    <property type="match status" value="1"/>
</dbReference>
<dbReference type="FunFam" id="3.40.140.10:FF:000005">
    <property type="entry name" value="tRNA-specific adenosine deaminase"/>
    <property type="match status" value="1"/>
</dbReference>
<dbReference type="PROSITE" id="PS00903">
    <property type="entry name" value="CYT_DCMP_DEAMINASES_1"/>
    <property type="match status" value="1"/>
</dbReference>
<evidence type="ECO:0000256" key="3">
    <source>
        <dbReference type="ARBA" id="ARBA00022694"/>
    </source>
</evidence>
<evidence type="ECO:0000256" key="4">
    <source>
        <dbReference type="ARBA" id="ARBA00022723"/>
    </source>
</evidence>
<comment type="cofactor">
    <cofactor evidence="8">
        <name>Zn(2+)</name>
        <dbReference type="ChEBI" id="CHEBI:29105"/>
    </cofactor>
    <text evidence="8">Binds 1 zinc ion per subunit.</text>
</comment>
<evidence type="ECO:0000256" key="8">
    <source>
        <dbReference type="HAMAP-Rule" id="MF_00972"/>
    </source>
</evidence>
<dbReference type="PANTHER" id="PTHR11079">
    <property type="entry name" value="CYTOSINE DEAMINASE FAMILY MEMBER"/>
    <property type="match status" value="1"/>
</dbReference>
<dbReference type="PANTHER" id="PTHR11079:SF202">
    <property type="entry name" value="TRNA-SPECIFIC ADENOSINE DEAMINASE"/>
    <property type="match status" value="1"/>
</dbReference>
<evidence type="ECO:0000313" key="10">
    <source>
        <dbReference type="EMBL" id="ERL55036.1"/>
    </source>
</evidence>
<dbReference type="STRING" id="1354303.M917_2382"/>
<feature type="binding site" evidence="8">
    <location>
        <position position="124"/>
    </location>
    <ligand>
        <name>Zn(2+)</name>
        <dbReference type="ChEBI" id="CHEBI:29105"/>
        <note>catalytic</note>
    </ligand>
</feature>
<feature type="binding site" evidence="8">
    <location>
        <position position="93"/>
    </location>
    <ligand>
        <name>Zn(2+)</name>
        <dbReference type="ChEBI" id="CHEBI:29105"/>
        <note>catalytic</note>
    </ligand>
</feature>
<dbReference type="NCBIfam" id="NF008113">
    <property type="entry name" value="PRK10860.1"/>
    <property type="match status" value="1"/>
</dbReference>
<protein>
    <recommendedName>
        <fullName evidence="8">tRNA-specific adenosine deaminase</fullName>
        <ecNumber evidence="8">3.5.4.33</ecNumber>
    </recommendedName>
</protein>
<evidence type="ECO:0000313" key="11">
    <source>
        <dbReference type="Proteomes" id="UP000016761"/>
    </source>
</evidence>
<evidence type="ECO:0000259" key="9">
    <source>
        <dbReference type="PROSITE" id="PS51747"/>
    </source>
</evidence>
<keyword evidence="3 8" id="KW-0819">tRNA processing</keyword>
<evidence type="ECO:0000256" key="7">
    <source>
        <dbReference type="ARBA" id="ARBA00048045"/>
    </source>
</evidence>
<dbReference type="eggNOG" id="COG0590">
    <property type="taxonomic scope" value="Bacteria"/>
</dbReference>
<dbReference type="Pfam" id="PF14437">
    <property type="entry name" value="MafB19-deam"/>
    <property type="match status" value="1"/>
</dbReference>
<feature type="active site" description="Proton donor" evidence="8">
    <location>
        <position position="95"/>
    </location>
</feature>
<keyword evidence="6 8" id="KW-0862">Zinc</keyword>
<dbReference type="GO" id="GO:0008270">
    <property type="term" value="F:zinc ion binding"/>
    <property type="evidence" value="ECO:0007669"/>
    <property type="project" value="UniProtKB-UniRule"/>
</dbReference>
<dbReference type="CDD" id="cd01285">
    <property type="entry name" value="nucleoside_deaminase"/>
    <property type="match status" value="1"/>
</dbReference>
<evidence type="ECO:0000256" key="1">
    <source>
        <dbReference type="ARBA" id="ARBA00010669"/>
    </source>
</evidence>
<keyword evidence="5 8" id="KW-0378">Hydrolase</keyword>
<dbReference type="EMBL" id="AUSW01000034">
    <property type="protein sequence ID" value="ERL55036.1"/>
    <property type="molecule type" value="Genomic_DNA"/>
</dbReference>
<dbReference type="PATRIC" id="fig|1354303.4.peg.2347"/>
<organism evidence="10 11">
    <name type="scientific">Psychrobacter aquaticus CMS 56</name>
    <dbReference type="NCBI Taxonomy" id="1354303"/>
    <lineage>
        <taxon>Bacteria</taxon>
        <taxon>Pseudomonadati</taxon>
        <taxon>Pseudomonadota</taxon>
        <taxon>Gammaproteobacteria</taxon>
        <taxon>Moraxellales</taxon>
        <taxon>Moraxellaceae</taxon>
        <taxon>Psychrobacter</taxon>
    </lineage>
</organism>
<evidence type="ECO:0000256" key="6">
    <source>
        <dbReference type="ARBA" id="ARBA00022833"/>
    </source>
</evidence>
<accession>U4T4E2</accession>
<name>U4T4E2_9GAMM</name>
<dbReference type="EC" id="3.5.4.33" evidence="8"/>
<dbReference type="SUPFAM" id="SSF53927">
    <property type="entry name" value="Cytidine deaminase-like"/>
    <property type="match status" value="1"/>
</dbReference>